<comment type="caution">
    <text evidence="2">The sequence shown here is derived from an EMBL/GenBank/DDBJ whole genome shotgun (WGS) entry which is preliminary data.</text>
</comment>
<name>A0A401UU89_9CLOT</name>
<dbReference type="EMBL" id="BHYK01000059">
    <property type="protein sequence ID" value="GCD13113.1"/>
    <property type="molecule type" value="Genomic_DNA"/>
</dbReference>
<evidence type="ECO:0000313" key="3">
    <source>
        <dbReference type="Proteomes" id="UP000287872"/>
    </source>
</evidence>
<evidence type="ECO:0000313" key="2">
    <source>
        <dbReference type="EMBL" id="GCD13113.1"/>
    </source>
</evidence>
<feature type="domain" description="Gp28/Gp37-like" evidence="1">
    <location>
        <begin position="5"/>
        <end position="347"/>
    </location>
</feature>
<dbReference type="AlphaFoldDB" id="A0A401UU89"/>
<evidence type="ECO:0000259" key="1">
    <source>
        <dbReference type="Pfam" id="PF14594"/>
    </source>
</evidence>
<dbReference type="OrthoDB" id="9255846at2"/>
<accession>A0A401UU89</accession>
<sequence>MDTMPIRIIDKDFNLLAEIDNYESLIFIRRFYKVGEFELHININKAYTDKLIDGNLILLGNKLNKVGIIMHRENTYDQNGEPTDTLLIKGPTLKGLCNRRLIIPINGAYDSYTGSQEAIIKYFVESNCINPTDVSRKIQNLVVAPNLNRGFQDKWRSRYEVLSDKLTEIGEYANLGWDIVLNFNNNKLVFDITQGRDLTADQELLPPVIFSVDFDNLKSRHYIDSSLNHKNVGYCGGRGDDENRLVQQVGEVSGFDRIESFIDCSQAQDITELKTMGHQKLDELKKIKSFEVGIIPYGSFTYELDYDLGDIITAQDRKLGVTMNAKIIELKEIYEVNGFNLEAIFGTNIPNLLDKIKNMAKQQSSTAIIGTGGNTITNIDGGSFV</sequence>
<proteinExistence type="predicted"/>
<protein>
    <recommendedName>
        <fullName evidence="1">Gp28/Gp37-like domain-containing protein</fullName>
    </recommendedName>
</protein>
<keyword evidence="3" id="KW-1185">Reference proteome</keyword>
<organism evidence="2 3">
    <name type="scientific">Clostridium tagluense</name>
    <dbReference type="NCBI Taxonomy" id="360422"/>
    <lineage>
        <taxon>Bacteria</taxon>
        <taxon>Bacillati</taxon>
        <taxon>Bacillota</taxon>
        <taxon>Clostridia</taxon>
        <taxon>Eubacteriales</taxon>
        <taxon>Clostridiaceae</taxon>
        <taxon>Clostridium</taxon>
    </lineage>
</organism>
<dbReference type="Proteomes" id="UP000287872">
    <property type="component" value="Unassembled WGS sequence"/>
</dbReference>
<gene>
    <name evidence="2" type="ORF">Ctaglu_47360</name>
</gene>
<reference evidence="2 3" key="1">
    <citation type="submission" date="2018-11" db="EMBL/GenBank/DDBJ databases">
        <title>Genome sequencing and assembly of Clostridium tagluense strain A121.</title>
        <authorList>
            <person name="Murakami T."/>
            <person name="Segawa T."/>
            <person name="Shcherbakova V.A."/>
            <person name="Mori H."/>
            <person name="Yoshimura Y."/>
        </authorList>
    </citation>
    <scope>NUCLEOTIDE SEQUENCE [LARGE SCALE GENOMIC DNA]</scope>
    <source>
        <strain evidence="2 3">A121</strain>
    </source>
</reference>
<dbReference type="InterPro" id="IPR029432">
    <property type="entry name" value="Gp28/Gp37-like_dom"/>
</dbReference>
<dbReference type="Pfam" id="PF14594">
    <property type="entry name" value="Sipho_Gp37"/>
    <property type="match status" value="1"/>
</dbReference>